<comment type="caution">
    <text evidence="1">The sequence shown here is derived from an EMBL/GenBank/DDBJ whole genome shotgun (WGS) entry which is preliminary data.</text>
</comment>
<dbReference type="EMBL" id="BPVZ01000046">
    <property type="protein sequence ID" value="GKV16876.1"/>
    <property type="molecule type" value="Genomic_DNA"/>
</dbReference>
<reference evidence="1 2" key="1">
    <citation type="journal article" date="2021" name="Commun. Biol.">
        <title>The genome of Shorea leprosula (Dipterocarpaceae) highlights the ecological relevance of drought in aseasonal tropical rainforests.</title>
        <authorList>
            <person name="Ng K.K.S."/>
            <person name="Kobayashi M.J."/>
            <person name="Fawcett J.A."/>
            <person name="Hatakeyama M."/>
            <person name="Paape T."/>
            <person name="Ng C.H."/>
            <person name="Ang C.C."/>
            <person name="Tnah L.H."/>
            <person name="Lee C.T."/>
            <person name="Nishiyama T."/>
            <person name="Sese J."/>
            <person name="O'Brien M.J."/>
            <person name="Copetti D."/>
            <person name="Mohd Noor M.I."/>
            <person name="Ong R.C."/>
            <person name="Putra M."/>
            <person name="Sireger I.Z."/>
            <person name="Indrioko S."/>
            <person name="Kosugi Y."/>
            <person name="Izuno A."/>
            <person name="Isagi Y."/>
            <person name="Lee S.L."/>
            <person name="Shimizu K.K."/>
        </authorList>
    </citation>
    <scope>NUCLEOTIDE SEQUENCE [LARGE SCALE GENOMIC DNA]</scope>
    <source>
        <strain evidence="1">214</strain>
    </source>
</reference>
<organism evidence="1 2">
    <name type="scientific">Rubroshorea leprosula</name>
    <dbReference type="NCBI Taxonomy" id="152421"/>
    <lineage>
        <taxon>Eukaryota</taxon>
        <taxon>Viridiplantae</taxon>
        <taxon>Streptophyta</taxon>
        <taxon>Embryophyta</taxon>
        <taxon>Tracheophyta</taxon>
        <taxon>Spermatophyta</taxon>
        <taxon>Magnoliopsida</taxon>
        <taxon>eudicotyledons</taxon>
        <taxon>Gunneridae</taxon>
        <taxon>Pentapetalae</taxon>
        <taxon>rosids</taxon>
        <taxon>malvids</taxon>
        <taxon>Malvales</taxon>
        <taxon>Dipterocarpaceae</taxon>
        <taxon>Rubroshorea</taxon>
    </lineage>
</organism>
<sequence>MVTLILLAWNLELQFKDCYVTVLHGRVLEEGAKTALSASPRPEKIHPLSFSALKNPLFPSIYLGKSPPYPPFSSASEASTSSPRFASFPVNYDGSLSLLKFQIRSPAAFPLLAPLQASDSDPSSISCNF</sequence>
<dbReference type="AlphaFoldDB" id="A0AAV5JWX7"/>
<keyword evidence="2" id="KW-1185">Reference proteome</keyword>
<gene>
    <name evidence="1" type="ORF">SLEP1_g27448</name>
</gene>
<evidence type="ECO:0000313" key="2">
    <source>
        <dbReference type="Proteomes" id="UP001054252"/>
    </source>
</evidence>
<protein>
    <submittedName>
        <fullName evidence="1">Uncharacterized protein</fullName>
    </submittedName>
</protein>
<proteinExistence type="predicted"/>
<name>A0AAV5JWX7_9ROSI</name>
<accession>A0AAV5JWX7</accession>
<evidence type="ECO:0000313" key="1">
    <source>
        <dbReference type="EMBL" id="GKV16876.1"/>
    </source>
</evidence>
<dbReference type="Proteomes" id="UP001054252">
    <property type="component" value="Unassembled WGS sequence"/>
</dbReference>